<feature type="domain" description="PAS" evidence="13">
    <location>
        <begin position="467"/>
        <end position="531"/>
    </location>
</feature>
<dbReference type="PROSITE" id="PS50113">
    <property type="entry name" value="PAC"/>
    <property type="match status" value="4"/>
</dbReference>
<dbReference type="PANTHER" id="PTHR43304">
    <property type="entry name" value="PHYTOCHROME-LIKE PROTEIN CPH1"/>
    <property type="match status" value="1"/>
</dbReference>
<proteinExistence type="predicted"/>
<dbReference type="SMART" id="SM00086">
    <property type="entry name" value="PAC"/>
    <property type="match status" value="5"/>
</dbReference>
<feature type="domain" description="PAS" evidence="13">
    <location>
        <begin position="327"/>
        <end position="412"/>
    </location>
</feature>
<dbReference type="InterPro" id="IPR000700">
    <property type="entry name" value="PAS-assoc_C"/>
</dbReference>
<evidence type="ECO:0000259" key="13">
    <source>
        <dbReference type="PROSITE" id="PS50112"/>
    </source>
</evidence>
<keyword evidence="4" id="KW-1003">Cell membrane</keyword>
<dbReference type="InterPro" id="IPR052162">
    <property type="entry name" value="Sensor_kinase/Photoreceptor"/>
</dbReference>
<dbReference type="NCBIfam" id="TIGR00229">
    <property type="entry name" value="sensory_box"/>
    <property type="match status" value="3"/>
</dbReference>
<feature type="transmembrane region" description="Helical" evidence="11">
    <location>
        <begin position="14"/>
        <end position="37"/>
    </location>
</feature>
<evidence type="ECO:0000313" key="16">
    <source>
        <dbReference type="Proteomes" id="UP000494245"/>
    </source>
</evidence>
<feature type="transmembrane region" description="Helical" evidence="11">
    <location>
        <begin position="174"/>
        <end position="196"/>
    </location>
</feature>
<evidence type="ECO:0000259" key="14">
    <source>
        <dbReference type="PROSITE" id="PS50113"/>
    </source>
</evidence>
<protein>
    <recommendedName>
        <fullName evidence="3">histidine kinase</fullName>
        <ecNumber evidence="3">2.7.13.3</ecNumber>
    </recommendedName>
</protein>
<dbReference type="InterPro" id="IPR005467">
    <property type="entry name" value="His_kinase_dom"/>
</dbReference>
<sequence length="1102" mass="122104">MPSADAPLRYERRFAISFGGVLLVLMLLATGATFLLLQQQQERDEDRLCETITAIVSESISRVSFSGKHHARLMAQDILVRAPQLAYISIETKAGEVLAHSSPERNDSRLNEEALAQAKQSLESGRPVLTQRHWGKDLVKEVIVPYRGGFDNQVLGVVRVGVGLSESRAVMAAIMARLLVLIACLTMAAIFAVFWLSRYYGRTTTSLASQLRGILDNAPLAICVSDSKGHLLACSAAFHSLLRTSGSESCPECLLVSMLPPEASILMQQLLAQEYSALTRINEELNVSLPEGERIWHFLGFPISLSTSGAVLQYCVVISDITEEKSAQRRMQDVLERLRTITATVPVVLYEVAPANTDPLEFRFGFVSEKVRELLGISADELMRDPGILLSLVHPDDREGFMQANYDALRRLGPFLYDFRVELQNGEQKWVRAASIPGGSSAQSTSWSGYLMDISQSKLAGLALASSEKKYRLLVEHQTDLVVKVNTSGRFLYVSPSYCQTFGKSEEELLKTTFMPLVHEDDKEATRDAMEALYVPPHTAYMEQRAMTANGWRWFAWNDSAVVDASGAIVEIIGVGRDITERKNLELRLADQLAFQQALMDTIPYAVFYKGPDSRFVGFNKAYEDCFGVRREDLIGKRVLDLEYLPMADRNAYQAEDVAVIESAGRVHKEMPIPFADGKLHQTLYSVTGFRLSDGQTGGLIGIIVDITERKYNEEKHRVLFEASPDAIFLVKNSLIVDCNPKALTLMNCGKDQLTGRNPGELSPTFQAGGEESVALATRRMQEALEGRPQTFEWVHQRPDGTEFTAEVSLSVMDLYSETFVICFFRDITDRKRMQELMVQTEKMMSVGGLAAGMAHEINNPLSGILQSIQVMSRRLKSPDPTNLKAAEEAGCTFESIKHFMERREILTSLETMRDAGVRAARIVASMLEFSRTSSSEFAPVEINSLLNKSLDLCATDYDLKKKYDFRKIVIEKEFASGLSPVLGSATQIQQVFMNILTNSAQALAGAASPTLSLRTEASEGWVRIEIEDNGPGMSPDVRKRIFEPFFTTKGVGEGTGLGLSVSYYIITNNHGGTLDVESSPGEGARFIIRLKAAKAVVRSQS</sequence>
<dbReference type="InterPro" id="IPR000014">
    <property type="entry name" value="PAS"/>
</dbReference>
<dbReference type="Pfam" id="PF08447">
    <property type="entry name" value="PAS_3"/>
    <property type="match status" value="1"/>
</dbReference>
<keyword evidence="5" id="KW-0597">Phosphoprotein</keyword>
<dbReference type="InterPro" id="IPR036097">
    <property type="entry name" value="HisK_dim/P_sf"/>
</dbReference>
<dbReference type="Gene3D" id="3.30.565.10">
    <property type="entry name" value="Histidine kinase-like ATPase, C-terminal domain"/>
    <property type="match status" value="1"/>
</dbReference>
<keyword evidence="10 11" id="KW-0472">Membrane</keyword>
<evidence type="ECO:0000256" key="9">
    <source>
        <dbReference type="ARBA" id="ARBA00022989"/>
    </source>
</evidence>
<evidence type="ECO:0000256" key="7">
    <source>
        <dbReference type="ARBA" id="ARBA00022692"/>
    </source>
</evidence>
<dbReference type="SMART" id="SM00091">
    <property type="entry name" value="PAS"/>
    <property type="match status" value="5"/>
</dbReference>
<keyword evidence="16" id="KW-1185">Reference proteome</keyword>
<dbReference type="Pfam" id="PF02518">
    <property type="entry name" value="HATPase_c"/>
    <property type="match status" value="1"/>
</dbReference>
<dbReference type="PRINTS" id="PR00344">
    <property type="entry name" value="BCTRLSENSOR"/>
</dbReference>
<dbReference type="InterPro" id="IPR035965">
    <property type="entry name" value="PAS-like_dom_sf"/>
</dbReference>
<dbReference type="InterPro" id="IPR001610">
    <property type="entry name" value="PAC"/>
</dbReference>
<keyword evidence="8 15" id="KW-0418">Kinase</keyword>
<dbReference type="SUPFAM" id="SSF47384">
    <property type="entry name" value="Homodimeric domain of signal transducing histidine kinase"/>
    <property type="match status" value="1"/>
</dbReference>
<dbReference type="InterPro" id="IPR013655">
    <property type="entry name" value="PAS_fold_3"/>
</dbReference>
<dbReference type="Pfam" id="PF08448">
    <property type="entry name" value="PAS_4"/>
    <property type="match status" value="3"/>
</dbReference>
<reference evidence="15 16" key="2">
    <citation type="submission" date="2020-05" db="EMBL/GenBank/DDBJ databases">
        <title>Draft genome sequence of Desulfovibrio sp. strainFSS-1.</title>
        <authorList>
            <person name="Shimoshige H."/>
            <person name="Kobayashi H."/>
            <person name="Maekawa T."/>
        </authorList>
    </citation>
    <scope>NUCLEOTIDE SEQUENCE [LARGE SCALE GENOMIC DNA]</scope>
    <source>
        <strain evidence="15 16">SIID29052-01</strain>
    </source>
</reference>
<keyword evidence="7 11" id="KW-0812">Transmembrane</keyword>
<name>A0A6V8LWZ8_9BACT</name>
<dbReference type="SMART" id="SM00388">
    <property type="entry name" value="HisKA"/>
    <property type="match status" value="1"/>
</dbReference>
<feature type="domain" description="PAC" evidence="14">
    <location>
        <begin position="667"/>
        <end position="719"/>
    </location>
</feature>
<evidence type="ECO:0000256" key="10">
    <source>
        <dbReference type="ARBA" id="ARBA00023136"/>
    </source>
</evidence>
<feature type="domain" description="PAS" evidence="13">
    <location>
        <begin position="592"/>
        <end position="640"/>
    </location>
</feature>
<keyword evidence="9 11" id="KW-1133">Transmembrane helix</keyword>
<dbReference type="Gene3D" id="3.30.450.20">
    <property type="entry name" value="PAS domain"/>
    <property type="match status" value="5"/>
</dbReference>
<dbReference type="Pfam" id="PF13426">
    <property type="entry name" value="PAS_9"/>
    <property type="match status" value="1"/>
</dbReference>
<keyword evidence="6 15" id="KW-0808">Transferase</keyword>
<evidence type="ECO:0000256" key="1">
    <source>
        <dbReference type="ARBA" id="ARBA00000085"/>
    </source>
</evidence>
<dbReference type="CDD" id="cd00082">
    <property type="entry name" value="HisKA"/>
    <property type="match status" value="1"/>
</dbReference>
<dbReference type="PANTHER" id="PTHR43304:SF1">
    <property type="entry name" value="PAC DOMAIN-CONTAINING PROTEIN"/>
    <property type="match status" value="1"/>
</dbReference>
<dbReference type="CDD" id="cd00130">
    <property type="entry name" value="PAS"/>
    <property type="match status" value="5"/>
</dbReference>
<dbReference type="SUPFAM" id="SSF55785">
    <property type="entry name" value="PYP-like sensor domain (PAS domain)"/>
    <property type="match status" value="5"/>
</dbReference>
<dbReference type="EMBL" id="BLTE01000002">
    <property type="protein sequence ID" value="GFK92805.1"/>
    <property type="molecule type" value="Genomic_DNA"/>
</dbReference>
<dbReference type="InterPro" id="IPR013656">
    <property type="entry name" value="PAS_4"/>
</dbReference>
<dbReference type="InterPro" id="IPR036890">
    <property type="entry name" value="HATPase_C_sf"/>
</dbReference>
<gene>
    <name evidence="15" type="primary">kinE_6</name>
    <name evidence="15" type="ORF">NNJEOMEG_00632</name>
</gene>
<evidence type="ECO:0000256" key="8">
    <source>
        <dbReference type="ARBA" id="ARBA00022777"/>
    </source>
</evidence>
<dbReference type="InterPro" id="IPR003594">
    <property type="entry name" value="HATPase_dom"/>
</dbReference>
<dbReference type="EC" id="2.7.13.3" evidence="3"/>
<dbReference type="PROSITE" id="PS50112">
    <property type="entry name" value="PAS"/>
    <property type="match status" value="3"/>
</dbReference>
<dbReference type="GO" id="GO:0000155">
    <property type="term" value="F:phosphorelay sensor kinase activity"/>
    <property type="evidence" value="ECO:0007669"/>
    <property type="project" value="InterPro"/>
</dbReference>
<evidence type="ECO:0000256" key="6">
    <source>
        <dbReference type="ARBA" id="ARBA00022679"/>
    </source>
</evidence>
<accession>A0A6V8LWZ8</accession>
<evidence type="ECO:0000256" key="2">
    <source>
        <dbReference type="ARBA" id="ARBA00004651"/>
    </source>
</evidence>
<dbReference type="RefSeq" id="WP_173081248.1">
    <property type="nucleotide sequence ID" value="NZ_BLTE01000002.1"/>
</dbReference>
<comment type="subcellular location">
    <subcellularLocation>
        <location evidence="2">Cell membrane</location>
        <topology evidence="2">Multi-pass membrane protein</topology>
    </subcellularLocation>
</comment>
<dbReference type="Pfam" id="PF00512">
    <property type="entry name" value="HisKA"/>
    <property type="match status" value="1"/>
</dbReference>
<dbReference type="Gene3D" id="1.10.287.130">
    <property type="match status" value="1"/>
</dbReference>
<evidence type="ECO:0000313" key="15">
    <source>
        <dbReference type="EMBL" id="GFK92805.1"/>
    </source>
</evidence>
<dbReference type="AlphaFoldDB" id="A0A6V8LWZ8"/>
<feature type="domain" description="PAC" evidence="14">
    <location>
        <begin position="540"/>
        <end position="591"/>
    </location>
</feature>
<dbReference type="Pfam" id="PF17203">
    <property type="entry name" value="sCache_3_2"/>
    <property type="match status" value="1"/>
</dbReference>
<dbReference type="InterPro" id="IPR004358">
    <property type="entry name" value="Sig_transdc_His_kin-like_C"/>
</dbReference>
<dbReference type="SMART" id="SM00387">
    <property type="entry name" value="HATPase_c"/>
    <property type="match status" value="1"/>
</dbReference>
<evidence type="ECO:0000256" key="3">
    <source>
        <dbReference type="ARBA" id="ARBA00012438"/>
    </source>
</evidence>
<dbReference type="SUPFAM" id="SSF55874">
    <property type="entry name" value="ATPase domain of HSP90 chaperone/DNA topoisomerase II/histidine kinase"/>
    <property type="match status" value="1"/>
</dbReference>
<feature type="domain" description="PAC" evidence="14">
    <location>
        <begin position="281"/>
        <end position="333"/>
    </location>
</feature>
<evidence type="ECO:0000256" key="5">
    <source>
        <dbReference type="ARBA" id="ARBA00022553"/>
    </source>
</evidence>
<evidence type="ECO:0000256" key="11">
    <source>
        <dbReference type="SAM" id="Phobius"/>
    </source>
</evidence>
<comment type="caution">
    <text evidence="15">The sequence shown here is derived from an EMBL/GenBank/DDBJ whole genome shotgun (WGS) entry which is preliminary data.</text>
</comment>
<feature type="domain" description="PAC" evidence="14">
    <location>
        <begin position="790"/>
        <end position="840"/>
    </location>
</feature>
<organism evidence="15 16">
    <name type="scientific">Fundidesulfovibrio magnetotacticus</name>
    <dbReference type="NCBI Taxonomy" id="2730080"/>
    <lineage>
        <taxon>Bacteria</taxon>
        <taxon>Pseudomonadati</taxon>
        <taxon>Thermodesulfobacteriota</taxon>
        <taxon>Desulfovibrionia</taxon>
        <taxon>Desulfovibrionales</taxon>
        <taxon>Desulfovibrionaceae</taxon>
        <taxon>Fundidesulfovibrio</taxon>
    </lineage>
</organism>
<evidence type="ECO:0000259" key="12">
    <source>
        <dbReference type="PROSITE" id="PS50109"/>
    </source>
</evidence>
<comment type="catalytic activity">
    <reaction evidence="1">
        <text>ATP + protein L-histidine = ADP + protein N-phospho-L-histidine.</text>
        <dbReference type="EC" id="2.7.13.3"/>
    </reaction>
</comment>
<dbReference type="InterPro" id="IPR033463">
    <property type="entry name" value="sCache_3"/>
</dbReference>
<evidence type="ECO:0000256" key="4">
    <source>
        <dbReference type="ARBA" id="ARBA00022475"/>
    </source>
</evidence>
<dbReference type="PROSITE" id="PS50109">
    <property type="entry name" value="HIS_KIN"/>
    <property type="match status" value="1"/>
</dbReference>
<dbReference type="GO" id="GO:0005886">
    <property type="term" value="C:plasma membrane"/>
    <property type="evidence" value="ECO:0007669"/>
    <property type="project" value="UniProtKB-SubCell"/>
</dbReference>
<dbReference type="InterPro" id="IPR003661">
    <property type="entry name" value="HisK_dim/P_dom"/>
</dbReference>
<reference evidence="15 16" key="1">
    <citation type="submission" date="2020-04" db="EMBL/GenBank/DDBJ databases">
        <authorList>
            <consortium name="Desulfovibrio sp. FSS-1 genome sequencing consortium"/>
            <person name="Shimoshige H."/>
            <person name="Kobayashi H."/>
            <person name="Maekawa T."/>
        </authorList>
    </citation>
    <scope>NUCLEOTIDE SEQUENCE [LARGE SCALE GENOMIC DNA]</scope>
    <source>
        <strain evidence="15 16">SIID29052-01</strain>
    </source>
</reference>
<feature type="domain" description="Histidine kinase" evidence="12">
    <location>
        <begin position="853"/>
        <end position="1095"/>
    </location>
</feature>
<dbReference type="Proteomes" id="UP000494245">
    <property type="component" value="Unassembled WGS sequence"/>
</dbReference>